<evidence type="ECO:0000259" key="2">
    <source>
        <dbReference type="PROSITE" id="PS50404"/>
    </source>
</evidence>
<reference evidence="4 5" key="1">
    <citation type="submission" date="2014-04" db="EMBL/GenBank/DDBJ databases">
        <authorList>
            <consortium name="DOE Joint Genome Institute"/>
            <person name="Kuo A."/>
            <person name="Martino E."/>
            <person name="Perotto S."/>
            <person name="Kohler A."/>
            <person name="Nagy L.G."/>
            <person name="Floudas D."/>
            <person name="Copeland A."/>
            <person name="Barry K.W."/>
            <person name="Cichocki N."/>
            <person name="Veneault-Fourrey C."/>
            <person name="LaButti K."/>
            <person name="Lindquist E.A."/>
            <person name="Lipzen A."/>
            <person name="Lundell T."/>
            <person name="Morin E."/>
            <person name="Murat C."/>
            <person name="Sun H."/>
            <person name="Tunlid A."/>
            <person name="Henrissat B."/>
            <person name="Grigoriev I.V."/>
            <person name="Hibbett D.S."/>
            <person name="Martin F."/>
            <person name="Nordberg H.P."/>
            <person name="Cantor M.N."/>
            <person name="Hua S.X."/>
        </authorList>
    </citation>
    <scope>NUCLEOTIDE SEQUENCE [LARGE SCALE GENOMIC DNA]</scope>
    <source>
        <strain evidence="4 5">Zn</strain>
    </source>
</reference>
<dbReference type="AlphaFoldDB" id="A0A0C3DL51"/>
<evidence type="ECO:0008006" key="6">
    <source>
        <dbReference type="Google" id="ProtNLM"/>
    </source>
</evidence>
<keyword evidence="5" id="KW-1185">Reference proteome</keyword>
<dbReference type="EMBL" id="KN832874">
    <property type="protein sequence ID" value="KIN02738.1"/>
    <property type="molecule type" value="Genomic_DNA"/>
</dbReference>
<dbReference type="SFLD" id="SFLDS00019">
    <property type="entry name" value="Glutathione_Transferase_(cytos"/>
    <property type="match status" value="1"/>
</dbReference>
<comment type="similarity">
    <text evidence="1">Belongs to the GST superfamily.</text>
</comment>
<dbReference type="InterPro" id="IPR004046">
    <property type="entry name" value="GST_C"/>
</dbReference>
<dbReference type="Pfam" id="PF13409">
    <property type="entry name" value="GST_N_2"/>
    <property type="match status" value="1"/>
</dbReference>
<dbReference type="SFLD" id="SFLDG00358">
    <property type="entry name" value="Main_(cytGST)"/>
    <property type="match status" value="1"/>
</dbReference>
<evidence type="ECO:0000256" key="1">
    <source>
        <dbReference type="ARBA" id="ARBA00007409"/>
    </source>
</evidence>
<evidence type="ECO:0000313" key="4">
    <source>
        <dbReference type="EMBL" id="KIN02738.1"/>
    </source>
</evidence>
<dbReference type="Gene3D" id="1.20.1050.10">
    <property type="match status" value="1"/>
</dbReference>
<name>A0A0C3DL51_OIDMZ</name>
<dbReference type="STRING" id="913774.A0A0C3DL51"/>
<dbReference type="PANTHER" id="PTHR44051">
    <property type="entry name" value="GLUTATHIONE S-TRANSFERASE-RELATED"/>
    <property type="match status" value="1"/>
</dbReference>
<organism evidence="4 5">
    <name type="scientific">Oidiodendron maius (strain Zn)</name>
    <dbReference type="NCBI Taxonomy" id="913774"/>
    <lineage>
        <taxon>Eukaryota</taxon>
        <taxon>Fungi</taxon>
        <taxon>Dikarya</taxon>
        <taxon>Ascomycota</taxon>
        <taxon>Pezizomycotina</taxon>
        <taxon>Leotiomycetes</taxon>
        <taxon>Leotiomycetes incertae sedis</taxon>
        <taxon>Myxotrichaceae</taxon>
        <taxon>Oidiodendron</taxon>
    </lineage>
</organism>
<dbReference type="PROSITE" id="PS50404">
    <property type="entry name" value="GST_NTER"/>
    <property type="match status" value="1"/>
</dbReference>
<dbReference type="InParanoid" id="A0A0C3DL51"/>
<dbReference type="Proteomes" id="UP000054321">
    <property type="component" value="Unassembled WGS sequence"/>
</dbReference>
<dbReference type="Pfam" id="PF00043">
    <property type="entry name" value="GST_C"/>
    <property type="match status" value="1"/>
</dbReference>
<feature type="domain" description="GST N-terminal" evidence="2">
    <location>
        <begin position="2"/>
        <end position="83"/>
    </location>
</feature>
<dbReference type="HOGENOM" id="CLU_011226_14_2_1"/>
<dbReference type="InterPro" id="IPR040079">
    <property type="entry name" value="Glutathione_S-Trfase"/>
</dbReference>
<dbReference type="PANTHER" id="PTHR44051:SF3">
    <property type="entry name" value="TRANSCRIPTIONAL REGULATOR URE2"/>
    <property type="match status" value="1"/>
</dbReference>
<dbReference type="Gene3D" id="3.40.30.10">
    <property type="entry name" value="Glutaredoxin"/>
    <property type="match status" value="1"/>
</dbReference>
<dbReference type="InterPro" id="IPR036282">
    <property type="entry name" value="Glutathione-S-Trfase_C_sf"/>
</dbReference>
<dbReference type="InterPro" id="IPR036249">
    <property type="entry name" value="Thioredoxin-like_sf"/>
</dbReference>
<dbReference type="InterPro" id="IPR004045">
    <property type="entry name" value="Glutathione_S-Trfase_N"/>
</dbReference>
<evidence type="ECO:0000259" key="3">
    <source>
        <dbReference type="PROSITE" id="PS50405"/>
    </source>
</evidence>
<evidence type="ECO:0000313" key="5">
    <source>
        <dbReference type="Proteomes" id="UP000054321"/>
    </source>
</evidence>
<dbReference type="InterPro" id="IPR010987">
    <property type="entry name" value="Glutathione-S-Trfase_C-like"/>
</dbReference>
<dbReference type="SUPFAM" id="SSF47616">
    <property type="entry name" value="GST C-terminal domain-like"/>
    <property type="match status" value="1"/>
</dbReference>
<proteinExistence type="inferred from homology"/>
<reference evidence="5" key="2">
    <citation type="submission" date="2015-01" db="EMBL/GenBank/DDBJ databases">
        <title>Evolutionary Origins and Diversification of the Mycorrhizal Mutualists.</title>
        <authorList>
            <consortium name="DOE Joint Genome Institute"/>
            <consortium name="Mycorrhizal Genomics Consortium"/>
            <person name="Kohler A."/>
            <person name="Kuo A."/>
            <person name="Nagy L.G."/>
            <person name="Floudas D."/>
            <person name="Copeland A."/>
            <person name="Barry K.W."/>
            <person name="Cichocki N."/>
            <person name="Veneault-Fourrey C."/>
            <person name="LaButti K."/>
            <person name="Lindquist E.A."/>
            <person name="Lipzen A."/>
            <person name="Lundell T."/>
            <person name="Morin E."/>
            <person name="Murat C."/>
            <person name="Riley R."/>
            <person name="Ohm R."/>
            <person name="Sun H."/>
            <person name="Tunlid A."/>
            <person name="Henrissat B."/>
            <person name="Grigoriev I.V."/>
            <person name="Hibbett D.S."/>
            <person name="Martin F."/>
        </authorList>
    </citation>
    <scope>NUCLEOTIDE SEQUENCE [LARGE SCALE GENOMIC DNA]</scope>
    <source>
        <strain evidence="5">Zn</strain>
    </source>
</reference>
<feature type="domain" description="GST C-terminal" evidence="3">
    <location>
        <begin position="89"/>
        <end position="222"/>
    </location>
</feature>
<dbReference type="FunCoup" id="A0A0C3DL51">
    <property type="interactions" value="749"/>
</dbReference>
<dbReference type="SFLD" id="SFLDG01151">
    <property type="entry name" value="Main.2:_Nu-like"/>
    <property type="match status" value="1"/>
</dbReference>
<dbReference type="PROSITE" id="PS50405">
    <property type="entry name" value="GST_CTER"/>
    <property type="match status" value="1"/>
</dbReference>
<dbReference type="SUPFAM" id="SSF52833">
    <property type="entry name" value="Thioredoxin-like"/>
    <property type="match status" value="1"/>
</dbReference>
<accession>A0A0C3DL51</accession>
<dbReference type="OrthoDB" id="422574at2759"/>
<gene>
    <name evidence="4" type="ORF">OIDMADRAFT_102785</name>
</gene>
<protein>
    <recommendedName>
        <fullName evidence="6">Glutathione S-transferase</fullName>
    </recommendedName>
</protein>
<sequence length="226" mass="25792">MKPITIYWRDVVPNPAKVVVILEELGLPYVSKYVEVSELKCEPYVSINPNGRLPAIDDPNTGIKLWESCAIVRYLIQTYDSEYKLTYSTFPEKFYLEQWAFFQASGQGPYFGQAVWFNVFHPEKLPTAQERYGHELKRVVGVLDGCLKGKNWLVGDKCTYADLAFVMWNACIPFALGATAGGGPVDFKSEDYPNFSRWQNAMLARPSLQKVMSIWKHKDIKSEGTR</sequence>